<dbReference type="GO" id="GO:0005789">
    <property type="term" value="C:endoplasmic reticulum membrane"/>
    <property type="evidence" value="ECO:0007669"/>
    <property type="project" value="TreeGrafter"/>
</dbReference>
<reference evidence="4" key="1">
    <citation type="submission" date="2022-12" db="EMBL/GenBank/DDBJ databases">
        <title>Genome assemblies of Blomia tropicalis.</title>
        <authorList>
            <person name="Cui Y."/>
        </authorList>
    </citation>
    <scope>NUCLEOTIDE SEQUENCE</scope>
    <source>
        <tissue evidence="4">Adult mites</tissue>
    </source>
</reference>
<dbReference type="Gene3D" id="3.40.50.1820">
    <property type="entry name" value="alpha/beta hydrolase"/>
    <property type="match status" value="1"/>
</dbReference>
<evidence type="ECO:0000313" key="4">
    <source>
        <dbReference type="EMBL" id="KAJ6218839.1"/>
    </source>
</evidence>
<dbReference type="AlphaFoldDB" id="A0A9Q0M4N4"/>
<dbReference type="InterPro" id="IPR000073">
    <property type="entry name" value="AB_hydrolase_1"/>
</dbReference>
<dbReference type="Proteomes" id="UP001142055">
    <property type="component" value="Chromosome 2"/>
</dbReference>
<keyword evidence="2" id="KW-1133">Transmembrane helix</keyword>
<dbReference type="PANTHER" id="PTHR12277">
    <property type="entry name" value="ALPHA/BETA HYDROLASE DOMAIN-CONTAINING PROTEIN"/>
    <property type="match status" value="1"/>
</dbReference>
<proteinExistence type="predicted"/>
<gene>
    <name evidence="4" type="ORF">RDWZM_004651</name>
</gene>
<evidence type="ECO:0000256" key="1">
    <source>
        <dbReference type="SAM" id="MobiDB-lite"/>
    </source>
</evidence>
<accession>A0A9Q0M4N4</accession>
<keyword evidence="5" id="KW-1185">Reference proteome</keyword>
<keyword evidence="2" id="KW-0812">Transmembrane</keyword>
<feature type="domain" description="AB hydrolase-1" evidence="3">
    <location>
        <begin position="145"/>
        <end position="256"/>
    </location>
</feature>
<dbReference type="OMA" id="WWDMVVR"/>
<organism evidence="4 5">
    <name type="scientific">Blomia tropicalis</name>
    <name type="common">Mite</name>
    <dbReference type="NCBI Taxonomy" id="40697"/>
    <lineage>
        <taxon>Eukaryota</taxon>
        <taxon>Metazoa</taxon>
        <taxon>Ecdysozoa</taxon>
        <taxon>Arthropoda</taxon>
        <taxon>Chelicerata</taxon>
        <taxon>Arachnida</taxon>
        <taxon>Acari</taxon>
        <taxon>Acariformes</taxon>
        <taxon>Sarcoptiformes</taxon>
        <taxon>Astigmata</taxon>
        <taxon>Glycyphagoidea</taxon>
        <taxon>Echimyopodidae</taxon>
        <taxon>Blomia</taxon>
    </lineage>
</organism>
<dbReference type="GO" id="GO:0052651">
    <property type="term" value="P:monoacylglycerol catabolic process"/>
    <property type="evidence" value="ECO:0007669"/>
    <property type="project" value="TreeGrafter"/>
</dbReference>
<name>A0A9Q0M4N4_BLOTA</name>
<evidence type="ECO:0000259" key="3">
    <source>
        <dbReference type="Pfam" id="PF00561"/>
    </source>
</evidence>
<evidence type="ECO:0000256" key="2">
    <source>
        <dbReference type="SAM" id="Phobius"/>
    </source>
</evidence>
<feature type="transmembrane region" description="Helical" evidence="2">
    <location>
        <begin position="49"/>
        <end position="69"/>
    </location>
</feature>
<feature type="region of interest" description="Disordered" evidence="1">
    <location>
        <begin position="1"/>
        <end position="24"/>
    </location>
</feature>
<dbReference type="InterPro" id="IPR029058">
    <property type="entry name" value="AB_hydrolase_fold"/>
</dbReference>
<dbReference type="Pfam" id="PF00561">
    <property type="entry name" value="Abhydrolase_1"/>
    <property type="match status" value="1"/>
</dbReference>
<protein>
    <recommendedName>
        <fullName evidence="3">AB hydrolase-1 domain-containing protein</fullName>
    </recommendedName>
</protein>
<comment type="caution">
    <text evidence="4">The sequence shown here is derived from an EMBL/GenBank/DDBJ whole genome shotgun (WGS) entry which is preliminary data.</text>
</comment>
<dbReference type="GO" id="GO:0004622">
    <property type="term" value="F:phosphatidylcholine lysophospholipase activity"/>
    <property type="evidence" value="ECO:0007669"/>
    <property type="project" value="TreeGrafter"/>
</dbReference>
<dbReference type="SUPFAM" id="SSF53474">
    <property type="entry name" value="alpha/beta-Hydrolases"/>
    <property type="match status" value="1"/>
</dbReference>
<evidence type="ECO:0000313" key="5">
    <source>
        <dbReference type="Proteomes" id="UP001142055"/>
    </source>
</evidence>
<dbReference type="PANTHER" id="PTHR12277:SF194">
    <property type="entry name" value="FI04476P"/>
    <property type="match status" value="1"/>
</dbReference>
<dbReference type="EMBL" id="JAPWDV010000002">
    <property type="protein sequence ID" value="KAJ6218839.1"/>
    <property type="molecule type" value="Genomic_DNA"/>
</dbReference>
<sequence length="372" mass="43075">MTPELKRRRVVDDDTTPTNVPNQLERIQNDDDDEQFDDKRLSVYRILKYCLLNILIITIIVFLFFPIIFRSSFTVQQLLIFMNYVNFGLTEPVQVGLHCTRNLKVSSDESIQLGVWHIPPDESKCTLNDDQLNQIDNLFNDERMVILYVHGIGGTRSTSHRVDLYKVLSNQMHFHVITFDYRGFADSTHIWPTSDGMTNDTNAVYRWLRINHGIPSERIVVWGHSLGTAVTVRFLSSVTENIPKAAILEAPFTTIQDATIVFPITRLFKFLPWYEWCFFESLAQNPKTRFNSTALLDRVRTPLLILHAKDDGIIPFNQGKQLHQIAEQIQPTDIVRARFVSFEWDKGYGHKYIAKDPDLPSVVTNFIESVRQ</sequence>
<dbReference type="GO" id="GO:0047372">
    <property type="term" value="F:monoacylglycerol lipase activity"/>
    <property type="evidence" value="ECO:0007669"/>
    <property type="project" value="TreeGrafter"/>
</dbReference>
<keyword evidence="2" id="KW-0472">Membrane</keyword>
<dbReference type="GO" id="GO:0006660">
    <property type="term" value="P:phosphatidylserine catabolic process"/>
    <property type="evidence" value="ECO:0007669"/>
    <property type="project" value="TreeGrafter"/>
</dbReference>